<dbReference type="EMBL" id="JBBWWR010000020">
    <property type="protein sequence ID" value="KAK8940146.1"/>
    <property type="molecule type" value="Genomic_DNA"/>
</dbReference>
<reference evidence="9 10" key="1">
    <citation type="journal article" date="2022" name="Nat. Plants">
        <title>Genomes of leafy and leafless Platanthera orchids illuminate the evolution of mycoheterotrophy.</title>
        <authorList>
            <person name="Li M.H."/>
            <person name="Liu K.W."/>
            <person name="Li Z."/>
            <person name="Lu H.C."/>
            <person name="Ye Q.L."/>
            <person name="Zhang D."/>
            <person name="Wang J.Y."/>
            <person name="Li Y.F."/>
            <person name="Zhong Z.M."/>
            <person name="Liu X."/>
            <person name="Yu X."/>
            <person name="Liu D.K."/>
            <person name="Tu X.D."/>
            <person name="Liu B."/>
            <person name="Hao Y."/>
            <person name="Liao X.Y."/>
            <person name="Jiang Y.T."/>
            <person name="Sun W.H."/>
            <person name="Chen J."/>
            <person name="Chen Y.Q."/>
            <person name="Ai Y."/>
            <person name="Zhai J.W."/>
            <person name="Wu S.S."/>
            <person name="Zhou Z."/>
            <person name="Hsiao Y.Y."/>
            <person name="Wu W.L."/>
            <person name="Chen Y.Y."/>
            <person name="Lin Y.F."/>
            <person name="Hsu J.L."/>
            <person name="Li C.Y."/>
            <person name="Wang Z.W."/>
            <person name="Zhao X."/>
            <person name="Zhong W.Y."/>
            <person name="Ma X.K."/>
            <person name="Ma L."/>
            <person name="Huang J."/>
            <person name="Chen G.Z."/>
            <person name="Huang M.Z."/>
            <person name="Huang L."/>
            <person name="Peng D.H."/>
            <person name="Luo Y.B."/>
            <person name="Zou S.Q."/>
            <person name="Chen S.P."/>
            <person name="Lan S."/>
            <person name="Tsai W.C."/>
            <person name="Van de Peer Y."/>
            <person name="Liu Z.J."/>
        </authorList>
    </citation>
    <scope>NUCLEOTIDE SEQUENCE [LARGE SCALE GENOMIC DNA]</scope>
    <source>
        <strain evidence="9">Lor288</strain>
    </source>
</reference>
<organism evidence="9 10">
    <name type="scientific">Platanthera guangdongensis</name>
    <dbReference type="NCBI Taxonomy" id="2320717"/>
    <lineage>
        <taxon>Eukaryota</taxon>
        <taxon>Viridiplantae</taxon>
        <taxon>Streptophyta</taxon>
        <taxon>Embryophyta</taxon>
        <taxon>Tracheophyta</taxon>
        <taxon>Spermatophyta</taxon>
        <taxon>Magnoliopsida</taxon>
        <taxon>Liliopsida</taxon>
        <taxon>Asparagales</taxon>
        <taxon>Orchidaceae</taxon>
        <taxon>Orchidoideae</taxon>
        <taxon>Orchideae</taxon>
        <taxon>Orchidinae</taxon>
        <taxon>Platanthera</taxon>
    </lineage>
</organism>
<keyword evidence="3" id="KW-0602">Photosynthesis</keyword>
<dbReference type="Proteomes" id="UP001412067">
    <property type="component" value="Unassembled WGS sequence"/>
</dbReference>
<name>A0ABR2LGQ9_9ASPA</name>
<comment type="subcellular location">
    <subcellularLocation>
        <location evidence="1">Membrane</location>
    </subcellularLocation>
</comment>
<evidence type="ECO:0000256" key="1">
    <source>
        <dbReference type="ARBA" id="ARBA00004370"/>
    </source>
</evidence>
<dbReference type="InterPro" id="IPR002628">
    <property type="entry name" value="PsbO"/>
</dbReference>
<dbReference type="Gene3D" id="2.40.160.30">
    <property type="entry name" value="Photosystem II, cytochrome c-550 precursor"/>
    <property type="match status" value="2"/>
</dbReference>
<evidence type="ECO:0000313" key="10">
    <source>
        <dbReference type="Proteomes" id="UP001412067"/>
    </source>
</evidence>
<feature type="region of interest" description="Disordered" evidence="8">
    <location>
        <begin position="1"/>
        <end position="21"/>
    </location>
</feature>
<keyword evidence="7" id="KW-0604">Photosystem II</keyword>
<proteinExistence type="inferred from homology"/>
<dbReference type="InterPro" id="IPR011250">
    <property type="entry name" value="OMP/PagP_B-barrel"/>
</dbReference>
<evidence type="ECO:0000256" key="3">
    <source>
        <dbReference type="ARBA" id="ARBA00022531"/>
    </source>
</evidence>
<evidence type="ECO:0000256" key="7">
    <source>
        <dbReference type="ARBA" id="ARBA00023276"/>
    </source>
</evidence>
<comment type="similarity">
    <text evidence="2">Belongs to the PsbO family.</text>
</comment>
<comment type="caution">
    <text evidence="9">The sequence shown here is derived from an EMBL/GenBank/DDBJ whole genome shotgun (WGS) entry which is preliminary data.</text>
</comment>
<evidence type="ECO:0000256" key="5">
    <source>
        <dbReference type="ARBA" id="ARBA00023136"/>
    </source>
</evidence>
<keyword evidence="6" id="KW-0464">Manganese</keyword>
<dbReference type="Pfam" id="PF01716">
    <property type="entry name" value="MSP"/>
    <property type="match status" value="2"/>
</dbReference>
<evidence type="ECO:0000256" key="6">
    <source>
        <dbReference type="ARBA" id="ARBA00023211"/>
    </source>
</evidence>
<evidence type="ECO:0000256" key="4">
    <source>
        <dbReference type="ARBA" id="ARBA00023078"/>
    </source>
</evidence>
<dbReference type="SUPFAM" id="SSF56925">
    <property type="entry name" value="OMPA-like"/>
    <property type="match status" value="1"/>
</dbReference>
<sequence>MASSYPELETPYPPTLHRTNTPVSLLEPKNKRMSASLQAAATLLPAKVAAPARSAAGLQLRQAPILSKAFGFEHSAGKISCSVQSDHLDVPHRCLDAAKFAGFALATSVLAAGANAEGVPRRLTYDEIQSKPYMEVKGTGTANQCLTIDGGADSFSFKSGKYYVKKLYIEPTSFTVKAEGDDIDYAAVTVQLPGGERVTFLFTVKKLVATGKPESFGGNTGKISLSVTKSKQEKGEVIGVFESLQTSDTDLGAKVPKDVKIQGIWYAQLESN</sequence>
<dbReference type="PANTHER" id="PTHR34058">
    <property type="entry name" value="OXYGEN-EVOLVING ENHANCER PROTEIN 1-2, CHLOROPLASTIC"/>
    <property type="match status" value="1"/>
</dbReference>
<evidence type="ECO:0000256" key="2">
    <source>
        <dbReference type="ARBA" id="ARBA00009838"/>
    </source>
</evidence>
<keyword evidence="4" id="KW-0793">Thylakoid</keyword>
<protein>
    <submittedName>
        <fullName evidence="9">Uncharacterized protein</fullName>
    </submittedName>
</protein>
<evidence type="ECO:0000313" key="9">
    <source>
        <dbReference type="EMBL" id="KAK8940146.1"/>
    </source>
</evidence>
<evidence type="ECO:0000256" key="8">
    <source>
        <dbReference type="SAM" id="MobiDB-lite"/>
    </source>
</evidence>
<accession>A0ABR2LGQ9</accession>
<gene>
    <name evidence="9" type="ORF">KSP40_PGU019897</name>
</gene>
<keyword evidence="10" id="KW-1185">Reference proteome</keyword>
<keyword evidence="5" id="KW-0472">Membrane</keyword>